<comment type="caution">
    <text evidence="2">The sequence shown here is derived from an EMBL/GenBank/DDBJ whole genome shotgun (WGS) entry which is preliminary data.</text>
</comment>
<feature type="compositionally biased region" description="Low complexity" evidence="1">
    <location>
        <begin position="98"/>
        <end position="116"/>
    </location>
</feature>
<evidence type="ECO:0000313" key="3">
    <source>
        <dbReference type="Proteomes" id="UP001595798"/>
    </source>
</evidence>
<dbReference type="RefSeq" id="WP_379886889.1">
    <property type="nucleotide sequence ID" value="NZ_JBHSDI010000013.1"/>
</dbReference>
<proteinExistence type="predicted"/>
<name>A0ABV8QHX4_9GAMM</name>
<evidence type="ECO:0000256" key="1">
    <source>
        <dbReference type="SAM" id="MobiDB-lite"/>
    </source>
</evidence>
<sequence>MNEAQRQFVMGVAGVRLWYARSVLPGAAPSPDYDFGEPAGQTQSGTGSAEAPPVTRGPRPVSEASRKGLARLQGLLSETDAAPDPTAREEVFAGGGRSTTARTPAATRASSQSTPTETDVAPTPERVPVEPVDDTLAGKAIAFQWRFWIGEQWLLVSSCPDTASRGLEDRLAVNILKALGDNIVSTEVLRWPVFSNPGVPGNDARGAAEVVSAMAEATSRPKQLWLGLEPEESASGRSSLWQDVIAPLGEATVSFPGGLVALSSDPGAKHALWQALQKAGRS</sequence>
<evidence type="ECO:0008006" key="4">
    <source>
        <dbReference type="Google" id="ProtNLM"/>
    </source>
</evidence>
<dbReference type="EMBL" id="JBHSDI010000013">
    <property type="protein sequence ID" value="MFC4259342.1"/>
    <property type="molecule type" value="Genomic_DNA"/>
</dbReference>
<keyword evidence="3" id="KW-1185">Reference proteome</keyword>
<evidence type="ECO:0000313" key="2">
    <source>
        <dbReference type="EMBL" id="MFC4259342.1"/>
    </source>
</evidence>
<accession>A0ABV8QHX4</accession>
<protein>
    <recommendedName>
        <fullName evidence="4">2-isopropylmalate synthase</fullName>
    </recommendedName>
</protein>
<gene>
    <name evidence="2" type="ORF">ACFOZ5_09905</name>
</gene>
<reference evidence="3" key="1">
    <citation type="journal article" date="2019" name="Int. J. Syst. Evol. Microbiol.">
        <title>The Global Catalogue of Microorganisms (GCM) 10K type strain sequencing project: providing services to taxonomists for standard genome sequencing and annotation.</title>
        <authorList>
            <consortium name="The Broad Institute Genomics Platform"/>
            <consortium name="The Broad Institute Genome Sequencing Center for Infectious Disease"/>
            <person name="Wu L."/>
            <person name="Ma J."/>
        </authorList>
    </citation>
    <scope>NUCLEOTIDE SEQUENCE [LARGE SCALE GENOMIC DNA]</scope>
    <source>
        <strain evidence="3">CECT 7297</strain>
    </source>
</reference>
<dbReference type="Proteomes" id="UP001595798">
    <property type="component" value="Unassembled WGS sequence"/>
</dbReference>
<organism evidence="2 3">
    <name type="scientific">Marinobacter lacisalsi</name>
    <dbReference type="NCBI Taxonomy" id="475979"/>
    <lineage>
        <taxon>Bacteria</taxon>
        <taxon>Pseudomonadati</taxon>
        <taxon>Pseudomonadota</taxon>
        <taxon>Gammaproteobacteria</taxon>
        <taxon>Pseudomonadales</taxon>
        <taxon>Marinobacteraceae</taxon>
        <taxon>Marinobacter</taxon>
    </lineage>
</organism>
<feature type="region of interest" description="Disordered" evidence="1">
    <location>
        <begin position="31"/>
        <end position="128"/>
    </location>
</feature>